<evidence type="ECO:0000256" key="2">
    <source>
        <dbReference type="SAM" id="Phobius"/>
    </source>
</evidence>
<dbReference type="KEGG" id="bcv:Bcav_0815"/>
<sequence length="189" mass="19830">MSTPPGDYPEDEFDVLGRDRTPQGVHRVHRSRWHSWWPFLLVIILAPVLAIVAVRILDREGTLPLETPSASSSAQPTGEGTASPTSEPTEEPTTPAPAIDQSVEVSVLNGAGISGLAGEVQAQLEGAGWTAVTAGNYQSAQPDVSTIYYANADLADEAQAIATALGIGPVEEYDGVPSITVVLRPDFAG</sequence>
<organism evidence="4 5">
    <name type="scientific">Beutenbergia cavernae (strain ATCC BAA-8 / DSM 12333 / CCUG 43141 / JCM 11478 / NBRC 16432 / NCIMB 13614 / HKI 0122)</name>
    <dbReference type="NCBI Taxonomy" id="471853"/>
    <lineage>
        <taxon>Bacteria</taxon>
        <taxon>Bacillati</taxon>
        <taxon>Actinomycetota</taxon>
        <taxon>Actinomycetes</taxon>
        <taxon>Micrococcales</taxon>
        <taxon>Beutenbergiaceae</taxon>
        <taxon>Beutenbergia</taxon>
    </lineage>
</organism>
<feature type="compositionally biased region" description="Low complexity" evidence="1">
    <location>
        <begin position="81"/>
        <end position="97"/>
    </location>
</feature>
<dbReference type="InterPro" id="IPR050922">
    <property type="entry name" value="LytR/CpsA/Psr_CW_biosynth"/>
</dbReference>
<accession>C5BZA4</accession>
<dbReference type="EMBL" id="CP001618">
    <property type="protein sequence ID" value="ACQ79076.1"/>
    <property type="molecule type" value="Genomic_DNA"/>
</dbReference>
<dbReference type="RefSeq" id="WP_012725856.1">
    <property type="nucleotide sequence ID" value="NC_012669.1"/>
</dbReference>
<dbReference type="Proteomes" id="UP000007962">
    <property type="component" value="Chromosome"/>
</dbReference>
<feature type="region of interest" description="Disordered" evidence="1">
    <location>
        <begin position="65"/>
        <end position="97"/>
    </location>
</feature>
<dbReference type="HOGENOM" id="CLU_110134_1_0_11"/>
<evidence type="ECO:0000256" key="1">
    <source>
        <dbReference type="SAM" id="MobiDB-lite"/>
    </source>
</evidence>
<dbReference type="eggNOG" id="COG1316">
    <property type="taxonomic scope" value="Bacteria"/>
</dbReference>
<feature type="compositionally biased region" description="Polar residues" evidence="1">
    <location>
        <begin position="68"/>
        <end position="80"/>
    </location>
</feature>
<dbReference type="AlphaFoldDB" id="C5BZA4"/>
<dbReference type="PANTHER" id="PTHR33392:SF6">
    <property type="entry name" value="POLYISOPRENYL-TEICHOIC ACID--PEPTIDOGLYCAN TEICHOIC ACID TRANSFERASE TAGU"/>
    <property type="match status" value="1"/>
</dbReference>
<dbReference type="Gene3D" id="3.30.70.2390">
    <property type="match status" value="1"/>
</dbReference>
<dbReference type="OrthoDB" id="5147502at2"/>
<proteinExistence type="predicted"/>
<dbReference type="STRING" id="471853.Bcav_0815"/>
<keyword evidence="2" id="KW-0472">Membrane</keyword>
<keyword evidence="2" id="KW-0812">Transmembrane</keyword>
<feature type="transmembrane region" description="Helical" evidence="2">
    <location>
        <begin position="36"/>
        <end position="57"/>
    </location>
</feature>
<dbReference type="PANTHER" id="PTHR33392">
    <property type="entry name" value="POLYISOPRENYL-TEICHOIC ACID--PEPTIDOGLYCAN TEICHOIC ACID TRANSFERASE TAGU"/>
    <property type="match status" value="1"/>
</dbReference>
<keyword evidence="2" id="KW-1133">Transmembrane helix</keyword>
<name>C5BZA4_BEUC1</name>
<reference evidence="4 5" key="1">
    <citation type="journal article" date="2009" name="Stand. Genomic Sci.">
        <title>Complete genome sequence of Beutenbergia cavernae type strain (HKI 0122).</title>
        <authorList>
            <person name="Land M."/>
            <person name="Pukall R."/>
            <person name="Abt B."/>
            <person name="Goker M."/>
            <person name="Rohde M."/>
            <person name="Glavina Del Rio T."/>
            <person name="Tice H."/>
            <person name="Copeland A."/>
            <person name="Cheng J.F."/>
            <person name="Lucas S."/>
            <person name="Chen F."/>
            <person name="Nolan M."/>
            <person name="Bruce D."/>
            <person name="Goodwin L."/>
            <person name="Pitluck S."/>
            <person name="Ivanova N."/>
            <person name="Mavromatis K."/>
            <person name="Ovchinnikova G."/>
            <person name="Pati A."/>
            <person name="Chen A."/>
            <person name="Palaniappan K."/>
            <person name="Hauser L."/>
            <person name="Chang Y.J."/>
            <person name="Jefferies C.C."/>
            <person name="Saunders E."/>
            <person name="Brettin T."/>
            <person name="Detter J.C."/>
            <person name="Han C."/>
            <person name="Chain P."/>
            <person name="Bristow J."/>
            <person name="Eisen J.A."/>
            <person name="Markowitz V."/>
            <person name="Hugenholtz P."/>
            <person name="Kyrpides N.C."/>
            <person name="Klenk H.P."/>
            <person name="Lapidus A."/>
        </authorList>
    </citation>
    <scope>NUCLEOTIDE SEQUENCE [LARGE SCALE GENOMIC DNA]</scope>
    <source>
        <strain evidence="5">ATCC BAA-8 / DSM 12333 / NBRC 16432</strain>
    </source>
</reference>
<evidence type="ECO:0000313" key="4">
    <source>
        <dbReference type="EMBL" id="ACQ79076.1"/>
    </source>
</evidence>
<dbReference type="InterPro" id="IPR027381">
    <property type="entry name" value="LytR/CpsA/Psr_C"/>
</dbReference>
<keyword evidence="5" id="KW-1185">Reference proteome</keyword>
<evidence type="ECO:0000259" key="3">
    <source>
        <dbReference type="Pfam" id="PF13399"/>
    </source>
</evidence>
<protein>
    <recommendedName>
        <fullName evidence="3">LytR/CpsA/Psr regulator C-terminal domain-containing protein</fullName>
    </recommendedName>
</protein>
<feature type="domain" description="LytR/CpsA/Psr regulator C-terminal" evidence="3">
    <location>
        <begin position="102"/>
        <end position="187"/>
    </location>
</feature>
<dbReference type="Pfam" id="PF13399">
    <property type="entry name" value="LytR_C"/>
    <property type="match status" value="1"/>
</dbReference>
<gene>
    <name evidence="4" type="ordered locus">Bcav_0815</name>
</gene>
<evidence type="ECO:0000313" key="5">
    <source>
        <dbReference type="Proteomes" id="UP000007962"/>
    </source>
</evidence>